<evidence type="ECO:0000313" key="1">
    <source>
        <dbReference type="EMBL" id="SBW03416.1"/>
    </source>
</evidence>
<accession>A0A212JVD5</accession>
<protein>
    <submittedName>
        <fullName evidence="1">Uncharacterized protein</fullName>
    </submittedName>
</protein>
<organism evidence="1">
    <name type="scientific">uncultured Dysgonomonas sp</name>
    <dbReference type="NCBI Taxonomy" id="206096"/>
    <lineage>
        <taxon>Bacteria</taxon>
        <taxon>Pseudomonadati</taxon>
        <taxon>Bacteroidota</taxon>
        <taxon>Bacteroidia</taxon>
        <taxon>Bacteroidales</taxon>
        <taxon>Dysgonomonadaceae</taxon>
        <taxon>Dysgonomonas</taxon>
        <taxon>environmental samples</taxon>
    </lineage>
</organism>
<name>A0A212JVD5_9BACT</name>
<reference evidence="1" key="1">
    <citation type="submission" date="2016-04" db="EMBL/GenBank/DDBJ databases">
        <authorList>
            <person name="Evans L.H."/>
            <person name="Alamgir A."/>
            <person name="Owens N."/>
            <person name="Weber N.D."/>
            <person name="Virtaneva K."/>
            <person name="Barbian K."/>
            <person name="Babar A."/>
            <person name="Rosenke K."/>
        </authorList>
    </citation>
    <scope>NUCLEOTIDE SEQUENCE</scope>
    <source>
        <strain evidence="1">86-2</strain>
    </source>
</reference>
<sequence>MIRLSRISNFLKNNNFLYKEIRVEVNSILNLQIDYEKADYFNFISYSKYCKQITKRPTL</sequence>
<dbReference type="EMBL" id="FLUL01000001">
    <property type="protein sequence ID" value="SBW03416.1"/>
    <property type="molecule type" value="Genomic_DNA"/>
</dbReference>
<proteinExistence type="predicted"/>
<dbReference type="AlphaFoldDB" id="A0A212JVD5"/>
<gene>
    <name evidence="1" type="ORF">KL86DYS2_12432</name>
</gene>